<keyword evidence="3" id="KW-0808">Transferase</keyword>
<keyword evidence="6" id="KW-0238">DNA-binding</keyword>
<dbReference type="Gene3D" id="1.10.10.10">
    <property type="entry name" value="Winged helix-like DNA-binding domain superfamily/Winged helix DNA-binding domain"/>
    <property type="match status" value="1"/>
</dbReference>
<evidence type="ECO:0000256" key="4">
    <source>
        <dbReference type="ARBA" id="ARBA00022898"/>
    </source>
</evidence>
<keyword evidence="5" id="KW-0805">Transcription regulation</keyword>
<organism evidence="9 10">
    <name type="scientific">Paenibacillus aceti</name>
    <dbReference type="NCBI Taxonomy" id="1820010"/>
    <lineage>
        <taxon>Bacteria</taxon>
        <taxon>Bacillati</taxon>
        <taxon>Bacillota</taxon>
        <taxon>Bacilli</taxon>
        <taxon>Bacillales</taxon>
        <taxon>Paenibacillaceae</taxon>
        <taxon>Paenibacillus</taxon>
    </lineage>
</organism>
<evidence type="ECO:0000256" key="6">
    <source>
        <dbReference type="ARBA" id="ARBA00023125"/>
    </source>
</evidence>
<comment type="cofactor">
    <cofactor evidence="1">
        <name>pyridoxal 5'-phosphate</name>
        <dbReference type="ChEBI" id="CHEBI:597326"/>
    </cofactor>
</comment>
<evidence type="ECO:0000256" key="3">
    <source>
        <dbReference type="ARBA" id="ARBA00022576"/>
    </source>
</evidence>
<dbReference type="PROSITE" id="PS50949">
    <property type="entry name" value="HTH_GNTR"/>
    <property type="match status" value="1"/>
</dbReference>
<dbReference type="Gene3D" id="3.40.640.10">
    <property type="entry name" value="Type I PLP-dependent aspartate aminotransferase-like (Major domain)"/>
    <property type="match status" value="1"/>
</dbReference>
<evidence type="ECO:0000256" key="7">
    <source>
        <dbReference type="ARBA" id="ARBA00023163"/>
    </source>
</evidence>
<dbReference type="SUPFAM" id="SSF46785">
    <property type="entry name" value="Winged helix' DNA-binding domain"/>
    <property type="match status" value="1"/>
</dbReference>
<dbReference type="InterPro" id="IPR015422">
    <property type="entry name" value="PyrdxlP-dep_Trfase_small"/>
</dbReference>
<evidence type="ECO:0000313" key="9">
    <source>
        <dbReference type="EMBL" id="GGG07515.1"/>
    </source>
</evidence>
<accession>A0ABQ1VZR4</accession>
<dbReference type="Pfam" id="PF00155">
    <property type="entry name" value="Aminotran_1_2"/>
    <property type="match status" value="1"/>
</dbReference>
<dbReference type="InterPro" id="IPR000524">
    <property type="entry name" value="Tscrpt_reg_HTH_GntR"/>
</dbReference>
<dbReference type="PANTHER" id="PTHR46577">
    <property type="entry name" value="HTH-TYPE TRANSCRIPTIONAL REGULATORY PROTEIN GABR"/>
    <property type="match status" value="1"/>
</dbReference>
<feature type="domain" description="HTH gntR-type" evidence="8">
    <location>
        <begin position="11"/>
        <end position="79"/>
    </location>
</feature>
<dbReference type="InterPro" id="IPR036388">
    <property type="entry name" value="WH-like_DNA-bd_sf"/>
</dbReference>
<evidence type="ECO:0000256" key="1">
    <source>
        <dbReference type="ARBA" id="ARBA00001933"/>
    </source>
</evidence>
<dbReference type="InterPro" id="IPR015424">
    <property type="entry name" value="PyrdxlP-dep_Trfase"/>
</dbReference>
<dbReference type="PANTHER" id="PTHR46577:SF2">
    <property type="entry name" value="TRANSCRIPTIONAL REGULATORY PROTEIN"/>
    <property type="match status" value="1"/>
</dbReference>
<dbReference type="Gene3D" id="3.90.1150.10">
    <property type="entry name" value="Aspartate Aminotransferase, domain 1"/>
    <property type="match status" value="1"/>
</dbReference>
<comment type="caution">
    <text evidence="9">The sequence shown here is derived from an EMBL/GenBank/DDBJ whole genome shotgun (WGS) entry which is preliminary data.</text>
</comment>
<keyword evidence="7" id="KW-0804">Transcription</keyword>
<gene>
    <name evidence="9" type="primary">yisV</name>
    <name evidence="9" type="ORF">GCM10010913_31700</name>
</gene>
<sequence>MKWLPNRHSHLTIHQQIIDWIKQRIQSGEWPIHTKLPPQRKMAEAMGVNRSTIVNAIEELVADGILSARVGDGTYVSNNSWNVLVKSNHPDWEKHISSSIYEPNFQTIQLINEYEQREDIIRLGTGELSPELLPTAALQRSLQDISLTARDIGYSEPKGSRPLRHALSRYAIQRGIHVTPDSIMIVSGALQALQLISLGLLEPGSTVFQESPSYLNSVRPFQSAGMRIISLERGERDNHWLEQIRAMKGKKQSLFYTVPTLHNPTGSIMSLEERRELLQIGAAQQIPIIEDDVYHELAFGEIPPALKSLDTSGQVLYIGSMSKTLSPGLRIGWVIAPEPVIDRLADIKMQTDYGSSAFSQQIARHWLESGLYEQHIVQLRGQLKQRADFVTGILRSRFSRIATWHEPTGGFYIWLRLHEPLVNKALFLKLMKQKVLINPGYIYDAKDFHHIRLSYAYASFEQLETGLNLLYGAIVEGT</sequence>
<dbReference type="EMBL" id="BMIW01000024">
    <property type="protein sequence ID" value="GGG07515.1"/>
    <property type="molecule type" value="Genomic_DNA"/>
</dbReference>
<comment type="similarity">
    <text evidence="2">In the C-terminal section; belongs to the class-I pyridoxal-phosphate-dependent aminotransferase family.</text>
</comment>
<dbReference type="InterPro" id="IPR051446">
    <property type="entry name" value="HTH_trans_reg/aminotransferase"/>
</dbReference>
<evidence type="ECO:0000259" key="8">
    <source>
        <dbReference type="PROSITE" id="PS50949"/>
    </source>
</evidence>
<dbReference type="CDD" id="cd00609">
    <property type="entry name" value="AAT_like"/>
    <property type="match status" value="1"/>
</dbReference>
<name>A0ABQ1VZR4_9BACL</name>
<proteinExistence type="inferred from homology"/>
<dbReference type="CDD" id="cd07377">
    <property type="entry name" value="WHTH_GntR"/>
    <property type="match status" value="1"/>
</dbReference>
<keyword evidence="4" id="KW-0663">Pyridoxal phosphate</keyword>
<dbReference type="InterPro" id="IPR036390">
    <property type="entry name" value="WH_DNA-bd_sf"/>
</dbReference>
<dbReference type="SUPFAM" id="SSF53383">
    <property type="entry name" value="PLP-dependent transferases"/>
    <property type="match status" value="1"/>
</dbReference>
<dbReference type="Pfam" id="PF00392">
    <property type="entry name" value="GntR"/>
    <property type="match status" value="1"/>
</dbReference>
<dbReference type="InterPro" id="IPR015421">
    <property type="entry name" value="PyrdxlP-dep_Trfase_major"/>
</dbReference>
<reference evidence="10" key="1">
    <citation type="journal article" date="2019" name="Int. J. Syst. Evol. Microbiol.">
        <title>The Global Catalogue of Microorganisms (GCM) 10K type strain sequencing project: providing services to taxonomists for standard genome sequencing and annotation.</title>
        <authorList>
            <consortium name="The Broad Institute Genomics Platform"/>
            <consortium name="The Broad Institute Genome Sequencing Center for Infectious Disease"/>
            <person name="Wu L."/>
            <person name="Ma J."/>
        </authorList>
    </citation>
    <scope>NUCLEOTIDE SEQUENCE [LARGE SCALE GENOMIC DNA]</scope>
    <source>
        <strain evidence="10">CGMCC 1.15420</strain>
    </source>
</reference>
<dbReference type="RefSeq" id="WP_120461038.1">
    <property type="nucleotide sequence ID" value="NZ_BMIW01000024.1"/>
</dbReference>
<keyword evidence="3" id="KW-0032">Aminotransferase</keyword>
<dbReference type="Proteomes" id="UP000608420">
    <property type="component" value="Unassembled WGS sequence"/>
</dbReference>
<evidence type="ECO:0000313" key="10">
    <source>
        <dbReference type="Proteomes" id="UP000608420"/>
    </source>
</evidence>
<keyword evidence="10" id="KW-1185">Reference proteome</keyword>
<evidence type="ECO:0000256" key="5">
    <source>
        <dbReference type="ARBA" id="ARBA00023015"/>
    </source>
</evidence>
<protein>
    <submittedName>
        <fullName evidence="9">HTH-type transcriptional regulator YisV</fullName>
    </submittedName>
</protein>
<dbReference type="InterPro" id="IPR004839">
    <property type="entry name" value="Aminotransferase_I/II_large"/>
</dbReference>
<evidence type="ECO:0000256" key="2">
    <source>
        <dbReference type="ARBA" id="ARBA00005384"/>
    </source>
</evidence>
<dbReference type="SMART" id="SM00345">
    <property type="entry name" value="HTH_GNTR"/>
    <property type="match status" value="1"/>
</dbReference>
<dbReference type="PRINTS" id="PR00035">
    <property type="entry name" value="HTHGNTR"/>
</dbReference>